<reference evidence="1 2" key="1">
    <citation type="journal article" date="2014" name="Int. J. Syst. Evol. Microbiol.">
        <title>Complete genome sequence of Corynebacterium casei LMG S-19264T (=DSM 44701T), isolated from a smear-ripened cheese.</title>
        <authorList>
            <consortium name="US DOE Joint Genome Institute (JGI-PGF)"/>
            <person name="Walter F."/>
            <person name="Albersmeier A."/>
            <person name="Kalinowski J."/>
            <person name="Ruckert C."/>
        </authorList>
    </citation>
    <scope>NUCLEOTIDE SEQUENCE [LARGE SCALE GENOMIC DNA]</scope>
    <source>
        <strain evidence="1 2">CGMCC 1.12976</strain>
    </source>
</reference>
<keyword evidence="2" id="KW-1185">Reference proteome</keyword>
<protein>
    <recommendedName>
        <fullName evidence="3">SalK</fullName>
    </recommendedName>
</protein>
<dbReference type="AlphaFoldDB" id="A0A917B853"/>
<dbReference type="RefSeq" id="WP_188678805.1">
    <property type="nucleotide sequence ID" value="NZ_BMGP01000004.1"/>
</dbReference>
<proteinExistence type="predicted"/>
<evidence type="ECO:0000313" key="2">
    <source>
        <dbReference type="Proteomes" id="UP000598775"/>
    </source>
</evidence>
<comment type="caution">
    <text evidence="1">The sequence shown here is derived from an EMBL/GenBank/DDBJ whole genome shotgun (WGS) entry which is preliminary data.</text>
</comment>
<organism evidence="1 2">
    <name type="scientific">Subtercola lobariae</name>
    <dbReference type="NCBI Taxonomy" id="1588641"/>
    <lineage>
        <taxon>Bacteria</taxon>
        <taxon>Bacillati</taxon>
        <taxon>Actinomycetota</taxon>
        <taxon>Actinomycetes</taxon>
        <taxon>Micrococcales</taxon>
        <taxon>Microbacteriaceae</taxon>
        <taxon>Subtercola</taxon>
    </lineage>
</organism>
<evidence type="ECO:0000313" key="1">
    <source>
        <dbReference type="EMBL" id="GGF30978.1"/>
    </source>
</evidence>
<name>A0A917B853_9MICO</name>
<dbReference type="EMBL" id="BMGP01000004">
    <property type="protein sequence ID" value="GGF30978.1"/>
    <property type="molecule type" value="Genomic_DNA"/>
</dbReference>
<dbReference type="Pfam" id="PF21863">
    <property type="entry name" value="HTH_67"/>
    <property type="match status" value="1"/>
</dbReference>
<dbReference type="InterPro" id="IPR054058">
    <property type="entry name" value="HTH_67"/>
</dbReference>
<gene>
    <name evidence="1" type="ORF">GCM10011399_25240</name>
</gene>
<dbReference type="NCBIfam" id="NF047719">
    <property type="entry name" value="SCO6745_fam_HTH"/>
    <property type="match status" value="1"/>
</dbReference>
<evidence type="ECO:0008006" key="3">
    <source>
        <dbReference type="Google" id="ProtNLM"/>
    </source>
</evidence>
<accession>A0A917B853</accession>
<dbReference type="Proteomes" id="UP000598775">
    <property type="component" value="Unassembled WGS sequence"/>
</dbReference>
<sequence>MPTVLHLARAFWTLFEPIHALTYFAPEAREAFAEVGLRRYWDGYFAGRAAPLGAVNGPPVVAIFSGFAPTLVNRALPAVWSTASPSIVLEARARGAENALCAVTPDDDLVARAAAALASIAARVDTAGRPLAAANAALPPGDNPYRSLWQSTATLREHRGDGHIIALVTEQLAGLPSIVLRSAIDHDPATMQRSRGWSDDEWMHEHSALQARGLIAADGRATPEGIAAVARAEALTNRLAAAPWEASHSAELLHVASTLAPIAAACRALIPDPNPLAMLQPWNPTEDPDALRIADAPAPA</sequence>